<evidence type="ECO:0000256" key="1">
    <source>
        <dbReference type="ARBA" id="ARBA00004141"/>
    </source>
</evidence>
<feature type="transmembrane region" description="Helical" evidence="9">
    <location>
        <begin position="715"/>
        <end position="737"/>
    </location>
</feature>
<evidence type="ECO:0000256" key="8">
    <source>
        <dbReference type="SAM" id="Coils"/>
    </source>
</evidence>
<dbReference type="InterPro" id="IPR013320">
    <property type="entry name" value="ConA-like_dom_sf"/>
</dbReference>
<dbReference type="PANTHER" id="PTHR23291:SF78">
    <property type="entry name" value="FAS APOPTOTIC INHIBITORY MOLECULE 2 ISOFORM X1"/>
    <property type="match status" value="1"/>
</dbReference>
<keyword evidence="3 7" id="KW-0479">Metal-binding</keyword>
<comment type="subcellular location">
    <subcellularLocation>
        <location evidence="1">Membrane</location>
        <topology evidence="1">Multi-pass membrane protein</topology>
    </subcellularLocation>
</comment>
<dbReference type="Pfam" id="PF00643">
    <property type="entry name" value="zf-B_box"/>
    <property type="match status" value="1"/>
</dbReference>
<dbReference type="InterPro" id="IPR003877">
    <property type="entry name" value="SPRY_dom"/>
</dbReference>
<dbReference type="InterPro" id="IPR006214">
    <property type="entry name" value="Bax_inhibitor_1-related"/>
</dbReference>
<dbReference type="SMART" id="SM00449">
    <property type="entry name" value="SPRY"/>
    <property type="match status" value="1"/>
</dbReference>
<evidence type="ECO:0000256" key="4">
    <source>
        <dbReference type="ARBA" id="ARBA00022833"/>
    </source>
</evidence>
<keyword evidence="3 7" id="KW-0863">Zinc-finger</keyword>
<evidence type="ECO:0000259" key="11">
    <source>
        <dbReference type="PROSITE" id="PS50188"/>
    </source>
</evidence>
<feature type="transmembrane region" description="Helical" evidence="9">
    <location>
        <begin position="597"/>
        <end position="616"/>
    </location>
</feature>
<evidence type="ECO:0000256" key="6">
    <source>
        <dbReference type="ARBA" id="ARBA00023136"/>
    </source>
</evidence>
<keyword evidence="4" id="KW-0862">Zinc</keyword>
<dbReference type="EMBL" id="JAFIRN010000004">
    <property type="protein sequence ID" value="KAG5851106.1"/>
    <property type="molecule type" value="Genomic_DNA"/>
</dbReference>
<dbReference type="CDD" id="cd19756">
    <property type="entry name" value="Bbox2"/>
    <property type="match status" value="1"/>
</dbReference>
<dbReference type="InterPro" id="IPR000315">
    <property type="entry name" value="Znf_B-box"/>
</dbReference>
<feature type="coiled-coil region" evidence="8">
    <location>
        <begin position="92"/>
        <end position="119"/>
    </location>
</feature>
<feature type="transmembrane region" description="Helical" evidence="9">
    <location>
        <begin position="685"/>
        <end position="709"/>
    </location>
</feature>
<reference evidence="12" key="1">
    <citation type="submission" date="2021-01" db="EMBL/GenBank/DDBJ databases">
        <title>A chromosome-scale assembly of European eel, Anguilla anguilla.</title>
        <authorList>
            <person name="Henkel C."/>
            <person name="Jong-Raadsen S.A."/>
            <person name="Dufour S."/>
            <person name="Weltzien F.-A."/>
            <person name="Palstra A.P."/>
            <person name="Pelster B."/>
            <person name="Spaink H.P."/>
            <person name="Van Den Thillart G.E."/>
            <person name="Jansen H."/>
            <person name="Zahm M."/>
            <person name="Klopp C."/>
            <person name="Cedric C."/>
            <person name="Louis A."/>
            <person name="Berthelot C."/>
            <person name="Parey E."/>
            <person name="Roest Crollius H."/>
            <person name="Montfort J."/>
            <person name="Robinson-Rechavi M."/>
            <person name="Bucao C."/>
            <person name="Bouchez O."/>
            <person name="Gislard M."/>
            <person name="Lluch J."/>
            <person name="Milhes M."/>
            <person name="Lampietro C."/>
            <person name="Lopez Roques C."/>
            <person name="Donnadieu C."/>
            <person name="Braasch I."/>
            <person name="Desvignes T."/>
            <person name="Postlethwait J."/>
            <person name="Bobe J."/>
            <person name="Guiguen Y."/>
            <person name="Dirks R."/>
        </authorList>
    </citation>
    <scope>NUCLEOTIDE SEQUENCE</scope>
    <source>
        <strain evidence="12">Tag_6206</strain>
        <tissue evidence="12">Liver</tissue>
    </source>
</reference>
<dbReference type="SUPFAM" id="SSF57845">
    <property type="entry name" value="B-box zinc-binding domain"/>
    <property type="match status" value="1"/>
</dbReference>
<dbReference type="PROSITE" id="PS50188">
    <property type="entry name" value="B302_SPRY"/>
    <property type="match status" value="1"/>
</dbReference>
<feature type="transmembrane region" description="Helical" evidence="9">
    <location>
        <begin position="565"/>
        <end position="585"/>
    </location>
</feature>
<organism evidence="12 13">
    <name type="scientific">Anguilla anguilla</name>
    <name type="common">European freshwater eel</name>
    <name type="synonym">Muraena anguilla</name>
    <dbReference type="NCBI Taxonomy" id="7936"/>
    <lineage>
        <taxon>Eukaryota</taxon>
        <taxon>Metazoa</taxon>
        <taxon>Chordata</taxon>
        <taxon>Craniata</taxon>
        <taxon>Vertebrata</taxon>
        <taxon>Euteleostomi</taxon>
        <taxon>Actinopterygii</taxon>
        <taxon>Neopterygii</taxon>
        <taxon>Teleostei</taxon>
        <taxon>Anguilliformes</taxon>
        <taxon>Anguillidae</taxon>
        <taxon>Anguilla</taxon>
    </lineage>
</organism>
<evidence type="ECO:0000259" key="10">
    <source>
        <dbReference type="PROSITE" id="PS50119"/>
    </source>
</evidence>
<evidence type="ECO:0000313" key="12">
    <source>
        <dbReference type="EMBL" id="KAG5851106.1"/>
    </source>
</evidence>
<sequence>MSDTLSSSSSSTSSDFSGTCSIHGNAVVVYCKDCEVTVCGTCLTDRSHHKHEFDTLKSGFELQIEAVKKRVKSLKTSLMKQTAIKSQVAKAKNELEEMFAVAKENVAEQYREIRELMDQNMQQAFLLIQALNQSMIQDMDQLVRFGEEYEEKKKFVQQTVKQLQRTQDTDDATIIMKIEEVDAGIEEIEDYHRNFLDVITFDNRRLKALEDSISRIVQMNKDLLPRPWEFGENITFDDSRTHEHLRISGDKTKVQYGVSLYPNKRQKRKQKETVANVLASQSFTEGSHYWEVNVRNTGRWTVGVVDQGWLKKGVQQALGQDRLSWALQMDGDSLAALHNDDTIMIRESVIERLGVFLDFKKGRLQFFNVLSGTVLHTFASKFKNPLSPAFSIESQEGSTAVMRICALMPRDLERSYSREDRRMSSDSGIGRAMNVPIGAFVQSMGESACNYIGVSRTITARNQRPTMTLPAAPPSYAEAVAGDKEPRFGAPPYTTQPPPFPPSSVPIHPTSWAFVHPSPSPGYVNPYASDAPSPFSDPSTNGSCDGLSGDGWEDKNVRRMFIRKVFTILMIQLMVTFAVVALFTFCDEVRQFVQYNRVLYLASYITFMGTYLVLVCSTTIRRQYPTNLILLGIFTLAMSYMAGMLASYHNTKVVMLCVGITAAVCLAVTLFCFQTKFDFTPCHGLMFSLMMVLMVTSLLLIFIAPFGYIPWLQTAYAGLGALVFTLFLAFDVQLLMGNRRYSLSPEEHVFGAICLYMDIVYIFFFLLQLFGSRE</sequence>
<evidence type="ECO:0000256" key="2">
    <source>
        <dbReference type="ARBA" id="ARBA00022692"/>
    </source>
</evidence>
<dbReference type="GO" id="GO:0008270">
    <property type="term" value="F:zinc ion binding"/>
    <property type="evidence" value="ECO:0007669"/>
    <property type="project" value="UniProtKB-KW"/>
</dbReference>
<evidence type="ECO:0000256" key="5">
    <source>
        <dbReference type="ARBA" id="ARBA00022989"/>
    </source>
</evidence>
<feature type="domain" description="B30.2/SPRY" evidence="11">
    <location>
        <begin position="214"/>
        <end position="408"/>
    </location>
</feature>
<dbReference type="Proteomes" id="UP001044222">
    <property type="component" value="Unassembled WGS sequence"/>
</dbReference>
<keyword evidence="2 9" id="KW-0812">Transmembrane</keyword>
<feature type="transmembrane region" description="Helical" evidence="9">
    <location>
        <begin position="749"/>
        <end position="770"/>
    </location>
</feature>
<dbReference type="Gene3D" id="3.30.160.60">
    <property type="entry name" value="Classic Zinc Finger"/>
    <property type="match status" value="1"/>
</dbReference>
<feature type="domain" description="B box-type" evidence="10">
    <location>
        <begin position="20"/>
        <end position="56"/>
    </location>
</feature>
<dbReference type="CDD" id="cd10428">
    <property type="entry name" value="LFG_like"/>
    <property type="match status" value="1"/>
</dbReference>
<evidence type="ECO:0000256" key="3">
    <source>
        <dbReference type="ARBA" id="ARBA00022771"/>
    </source>
</evidence>
<dbReference type="InterPro" id="IPR003879">
    <property type="entry name" value="Butyrophylin_SPRY"/>
</dbReference>
<dbReference type="GO" id="GO:0005794">
    <property type="term" value="C:Golgi apparatus"/>
    <property type="evidence" value="ECO:0007669"/>
    <property type="project" value="TreeGrafter"/>
</dbReference>
<accession>A0A9D3MNH3</accession>
<gene>
    <name evidence="12" type="ORF">ANANG_G00089510</name>
</gene>
<dbReference type="GO" id="GO:0016020">
    <property type="term" value="C:membrane"/>
    <property type="evidence" value="ECO:0007669"/>
    <property type="project" value="UniProtKB-SubCell"/>
</dbReference>
<dbReference type="SUPFAM" id="SSF49899">
    <property type="entry name" value="Concanavalin A-like lectins/glucanases"/>
    <property type="match status" value="1"/>
</dbReference>
<dbReference type="PROSITE" id="PS50119">
    <property type="entry name" value="ZF_BBOX"/>
    <property type="match status" value="1"/>
</dbReference>
<evidence type="ECO:0000256" key="7">
    <source>
        <dbReference type="PROSITE-ProRule" id="PRU00024"/>
    </source>
</evidence>
<dbReference type="Pfam" id="PF00622">
    <property type="entry name" value="SPRY"/>
    <property type="match status" value="1"/>
</dbReference>
<dbReference type="GO" id="GO:0005783">
    <property type="term" value="C:endoplasmic reticulum"/>
    <property type="evidence" value="ECO:0007669"/>
    <property type="project" value="TreeGrafter"/>
</dbReference>
<name>A0A9D3MNH3_ANGAN</name>
<keyword evidence="5 9" id="KW-1133">Transmembrane helix</keyword>
<evidence type="ECO:0000256" key="9">
    <source>
        <dbReference type="SAM" id="Phobius"/>
    </source>
</evidence>
<dbReference type="PANTHER" id="PTHR23291">
    <property type="entry name" value="BAX INHIBITOR-RELATED"/>
    <property type="match status" value="1"/>
</dbReference>
<dbReference type="Pfam" id="PF01027">
    <property type="entry name" value="Bax1-I"/>
    <property type="match status" value="1"/>
</dbReference>
<dbReference type="InterPro" id="IPR043136">
    <property type="entry name" value="B30.2/SPRY_sf"/>
</dbReference>
<protein>
    <submittedName>
        <fullName evidence="12">Uncharacterized protein</fullName>
    </submittedName>
</protein>
<keyword evidence="13" id="KW-1185">Reference proteome</keyword>
<comment type="caution">
    <text evidence="12">The sequence shown here is derived from an EMBL/GenBank/DDBJ whole genome shotgun (WGS) entry which is preliminary data.</text>
</comment>
<dbReference type="Gene3D" id="2.60.120.920">
    <property type="match status" value="1"/>
</dbReference>
<feature type="transmembrane region" description="Helical" evidence="9">
    <location>
        <begin position="628"/>
        <end position="647"/>
    </location>
</feature>
<keyword evidence="6 9" id="KW-0472">Membrane</keyword>
<dbReference type="AlphaFoldDB" id="A0A9D3MNH3"/>
<feature type="transmembrane region" description="Helical" evidence="9">
    <location>
        <begin position="653"/>
        <end position="673"/>
    </location>
</feature>
<dbReference type="InterPro" id="IPR001870">
    <property type="entry name" value="B30.2/SPRY"/>
</dbReference>
<keyword evidence="8" id="KW-0175">Coiled coil</keyword>
<dbReference type="PRINTS" id="PR01407">
    <property type="entry name" value="BUTYPHLNCDUF"/>
</dbReference>
<proteinExistence type="predicted"/>
<dbReference type="GO" id="GO:2001234">
    <property type="term" value="P:negative regulation of apoptotic signaling pathway"/>
    <property type="evidence" value="ECO:0007669"/>
    <property type="project" value="TreeGrafter"/>
</dbReference>
<evidence type="ECO:0000313" key="13">
    <source>
        <dbReference type="Proteomes" id="UP001044222"/>
    </source>
</evidence>